<evidence type="ECO:0000313" key="2">
    <source>
        <dbReference type="EMBL" id="QUI24588.1"/>
    </source>
</evidence>
<dbReference type="EMBL" id="CP058649">
    <property type="protein sequence ID" value="QUI24588.1"/>
    <property type="molecule type" value="Genomic_DNA"/>
</dbReference>
<accession>A0A8J8MNR2</accession>
<dbReference type="KEGG" id="vpy:HZI73_20780"/>
<name>A0A8J8MNR2_9FIRM</name>
<sequence length="63" mass="7142">MTLSLLVLYALLGGVECFILYKKEGKSKVVMIYLGLFLVVMVLCILTLLGLIERNLSFAIKFW</sequence>
<organism evidence="2 3">
    <name type="scientific">Vallitalea pronyensis</name>
    <dbReference type="NCBI Taxonomy" id="1348613"/>
    <lineage>
        <taxon>Bacteria</taxon>
        <taxon>Bacillati</taxon>
        <taxon>Bacillota</taxon>
        <taxon>Clostridia</taxon>
        <taxon>Lachnospirales</taxon>
        <taxon>Vallitaleaceae</taxon>
        <taxon>Vallitalea</taxon>
    </lineage>
</organism>
<evidence type="ECO:0000313" key="3">
    <source>
        <dbReference type="Proteomes" id="UP000683246"/>
    </source>
</evidence>
<proteinExistence type="predicted"/>
<dbReference type="AlphaFoldDB" id="A0A8J8MNR2"/>
<gene>
    <name evidence="2" type="ORF">HZI73_20780</name>
</gene>
<keyword evidence="1" id="KW-0812">Transmembrane</keyword>
<protein>
    <submittedName>
        <fullName evidence="2">Uncharacterized protein</fullName>
    </submittedName>
</protein>
<keyword evidence="3" id="KW-1185">Reference proteome</keyword>
<keyword evidence="1" id="KW-1133">Transmembrane helix</keyword>
<dbReference type="Proteomes" id="UP000683246">
    <property type="component" value="Chromosome"/>
</dbReference>
<evidence type="ECO:0000256" key="1">
    <source>
        <dbReference type="SAM" id="Phobius"/>
    </source>
</evidence>
<keyword evidence="1" id="KW-0472">Membrane</keyword>
<dbReference type="RefSeq" id="WP_212695280.1">
    <property type="nucleotide sequence ID" value="NZ_CP058649.1"/>
</dbReference>
<reference evidence="2" key="1">
    <citation type="submission" date="2020-07" db="EMBL/GenBank/DDBJ databases">
        <title>Vallitalea pronyensis genome.</title>
        <authorList>
            <person name="Postec A."/>
        </authorList>
    </citation>
    <scope>NUCLEOTIDE SEQUENCE</scope>
    <source>
        <strain evidence="2">FatNI3</strain>
    </source>
</reference>
<feature type="transmembrane region" description="Helical" evidence="1">
    <location>
        <begin position="33"/>
        <end position="52"/>
    </location>
</feature>